<feature type="region of interest" description="Disordered" evidence="1">
    <location>
        <begin position="1"/>
        <end position="27"/>
    </location>
</feature>
<dbReference type="AlphaFoldDB" id="A0A0M3IG31"/>
<accession>A0A0M3IG31</accession>
<reference evidence="3" key="1">
    <citation type="submission" date="2017-02" db="UniProtKB">
        <authorList>
            <consortium name="WormBaseParasite"/>
        </authorList>
    </citation>
    <scope>IDENTIFICATION</scope>
</reference>
<dbReference type="Proteomes" id="UP000036681">
    <property type="component" value="Unplaced"/>
</dbReference>
<sequence>MDKSWSEKPVRRNGQMDRTTREMDKTNRLDKNDASMLTQKISVIICDYEIGYFPNYLEICICKINI</sequence>
<keyword evidence="2" id="KW-1185">Reference proteome</keyword>
<dbReference type="WBParaSite" id="ALUE_0001722201-mRNA-1">
    <property type="protein sequence ID" value="ALUE_0001722201-mRNA-1"/>
    <property type="gene ID" value="ALUE_0001722201"/>
</dbReference>
<evidence type="ECO:0000313" key="2">
    <source>
        <dbReference type="Proteomes" id="UP000036681"/>
    </source>
</evidence>
<organism evidence="2 3">
    <name type="scientific">Ascaris lumbricoides</name>
    <name type="common">Giant roundworm</name>
    <dbReference type="NCBI Taxonomy" id="6252"/>
    <lineage>
        <taxon>Eukaryota</taxon>
        <taxon>Metazoa</taxon>
        <taxon>Ecdysozoa</taxon>
        <taxon>Nematoda</taxon>
        <taxon>Chromadorea</taxon>
        <taxon>Rhabditida</taxon>
        <taxon>Spirurina</taxon>
        <taxon>Ascaridomorpha</taxon>
        <taxon>Ascaridoidea</taxon>
        <taxon>Ascarididae</taxon>
        <taxon>Ascaris</taxon>
    </lineage>
</organism>
<name>A0A0M3IG31_ASCLU</name>
<evidence type="ECO:0000256" key="1">
    <source>
        <dbReference type="SAM" id="MobiDB-lite"/>
    </source>
</evidence>
<protein>
    <submittedName>
        <fullName evidence="3">Uncharacterized protein</fullName>
    </submittedName>
</protein>
<proteinExistence type="predicted"/>
<evidence type="ECO:0000313" key="3">
    <source>
        <dbReference type="WBParaSite" id="ALUE_0001722201-mRNA-1"/>
    </source>
</evidence>